<keyword evidence="13" id="KW-1185">Reference proteome</keyword>
<proteinExistence type="predicted"/>
<reference evidence="13" key="1">
    <citation type="journal article" date="2013" name="Genome Announc.">
        <title>Draft genome sequence of the grapevine dieback fungus Eutypa lata UCR-EL1.</title>
        <authorList>
            <person name="Blanco-Ulate B."/>
            <person name="Rolshausen P.E."/>
            <person name="Cantu D."/>
        </authorList>
    </citation>
    <scope>NUCLEOTIDE SEQUENCE [LARGE SCALE GENOMIC DNA]</scope>
    <source>
        <strain evidence="13">UCR-EL1</strain>
    </source>
</reference>
<dbReference type="GO" id="GO:0017150">
    <property type="term" value="F:tRNA dihydrouridine synthase activity"/>
    <property type="evidence" value="ECO:0007669"/>
    <property type="project" value="InterPro"/>
</dbReference>
<dbReference type="Pfam" id="PF01207">
    <property type="entry name" value="Dus"/>
    <property type="match status" value="1"/>
</dbReference>
<evidence type="ECO:0000256" key="8">
    <source>
        <dbReference type="ARBA" id="ARBA00048342"/>
    </source>
</evidence>
<keyword evidence="4" id="KW-0507">mRNA processing</keyword>
<keyword evidence="2" id="KW-0285">Flavoprotein</keyword>
<dbReference type="Proteomes" id="UP000012174">
    <property type="component" value="Unassembled WGS sequence"/>
</dbReference>
<evidence type="ECO:0000256" key="5">
    <source>
        <dbReference type="ARBA" id="ARBA00022694"/>
    </source>
</evidence>
<feature type="domain" description="DUS-like FMN-binding" evidence="11">
    <location>
        <begin position="32"/>
        <end position="200"/>
    </location>
</feature>
<dbReference type="InterPro" id="IPR018517">
    <property type="entry name" value="tRNA_hU_synthase_CS"/>
</dbReference>
<evidence type="ECO:0000256" key="3">
    <source>
        <dbReference type="ARBA" id="ARBA00022643"/>
    </source>
</evidence>
<dbReference type="EMBL" id="KB705728">
    <property type="protein sequence ID" value="EMR70998.1"/>
    <property type="molecule type" value="Genomic_DNA"/>
</dbReference>
<dbReference type="Gene3D" id="3.20.20.70">
    <property type="entry name" value="Aldolase class I"/>
    <property type="match status" value="1"/>
</dbReference>
<gene>
    <name evidence="12" type="ORF">UCREL1_1957</name>
</gene>
<comment type="cofactor">
    <cofactor evidence="1">
        <name>FMN</name>
        <dbReference type="ChEBI" id="CHEBI:58210"/>
    </cofactor>
</comment>
<evidence type="ECO:0000256" key="7">
    <source>
        <dbReference type="ARBA" id="ARBA00045934"/>
    </source>
</evidence>
<dbReference type="STRING" id="1287681.M7T2C3"/>
<dbReference type="InterPro" id="IPR035587">
    <property type="entry name" value="DUS-like_FMN-bd"/>
</dbReference>
<dbReference type="OMA" id="VEPHCDY"/>
<dbReference type="GO" id="GO:0050660">
    <property type="term" value="F:flavin adenine dinucleotide binding"/>
    <property type="evidence" value="ECO:0007669"/>
    <property type="project" value="InterPro"/>
</dbReference>
<feature type="compositionally biased region" description="Pro residues" evidence="10">
    <location>
        <begin position="299"/>
        <end position="311"/>
    </location>
</feature>
<dbReference type="SUPFAM" id="SSF51395">
    <property type="entry name" value="FMN-linked oxidoreductases"/>
    <property type="match status" value="1"/>
</dbReference>
<dbReference type="PANTHER" id="PTHR11082:SF31">
    <property type="entry name" value="TRNA-DIHYDROURIDINE(20A_20B) SYNTHASE [NAD(P)+]-LIKE"/>
    <property type="match status" value="1"/>
</dbReference>
<evidence type="ECO:0000256" key="6">
    <source>
        <dbReference type="ARBA" id="ARBA00023002"/>
    </source>
</evidence>
<evidence type="ECO:0000256" key="1">
    <source>
        <dbReference type="ARBA" id="ARBA00001917"/>
    </source>
</evidence>
<organism evidence="12 13">
    <name type="scientific">Eutypa lata (strain UCR-EL1)</name>
    <name type="common">Grapevine dieback disease fungus</name>
    <name type="synonym">Eutypa armeniacae</name>
    <dbReference type="NCBI Taxonomy" id="1287681"/>
    <lineage>
        <taxon>Eukaryota</taxon>
        <taxon>Fungi</taxon>
        <taxon>Dikarya</taxon>
        <taxon>Ascomycota</taxon>
        <taxon>Pezizomycotina</taxon>
        <taxon>Sordariomycetes</taxon>
        <taxon>Xylariomycetidae</taxon>
        <taxon>Xylariales</taxon>
        <taxon>Diatrypaceae</taxon>
        <taxon>Eutypa</taxon>
    </lineage>
</organism>
<dbReference type="CDD" id="cd02801">
    <property type="entry name" value="DUS_like_FMN"/>
    <property type="match status" value="1"/>
</dbReference>
<evidence type="ECO:0000256" key="10">
    <source>
        <dbReference type="SAM" id="MobiDB-lite"/>
    </source>
</evidence>
<feature type="compositionally biased region" description="Low complexity" evidence="10">
    <location>
        <begin position="283"/>
        <end position="298"/>
    </location>
</feature>
<comment type="function">
    <text evidence="7">Catalyzes the synthesis of dihydrouridine, a modified base found in the D-loop of most tRNAs. Specifically modifies U47 in cytoplasmic tRNAs. Catalyzes the synthesis of dihydrouridine in some mRNAs, thereby affecting their translation.</text>
</comment>
<dbReference type="KEGG" id="ela:UCREL1_1957"/>
<evidence type="ECO:0000259" key="11">
    <source>
        <dbReference type="Pfam" id="PF01207"/>
    </source>
</evidence>
<dbReference type="GO" id="GO:0006397">
    <property type="term" value="P:mRNA processing"/>
    <property type="evidence" value="ECO:0007669"/>
    <property type="project" value="UniProtKB-KW"/>
</dbReference>
<keyword evidence="3" id="KW-0288">FMN</keyword>
<evidence type="ECO:0000256" key="4">
    <source>
        <dbReference type="ARBA" id="ARBA00022664"/>
    </source>
</evidence>
<comment type="catalytic activity">
    <reaction evidence="8">
        <text>a 5,6-dihydrouridine in mRNA + NAD(+) = a uridine in mRNA + NADH + H(+)</text>
        <dbReference type="Rhea" id="RHEA:69851"/>
        <dbReference type="Rhea" id="RHEA-COMP:14658"/>
        <dbReference type="Rhea" id="RHEA-COMP:17789"/>
        <dbReference type="ChEBI" id="CHEBI:15378"/>
        <dbReference type="ChEBI" id="CHEBI:57540"/>
        <dbReference type="ChEBI" id="CHEBI:57945"/>
        <dbReference type="ChEBI" id="CHEBI:65315"/>
        <dbReference type="ChEBI" id="CHEBI:74443"/>
    </reaction>
    <physiologicalReaction direction="right-to-left" evidence="8">
        <dbReference type="Rhea" id="RHEA:69853"/>
    </physiologicalReaction>
</comment>
<dbReference type="InterPro" id="IPR013785">
    <property type="entry name" value="Aldolase_TIM"/>
</dbReference>
<keyword evidence="6" id="KW-0560">Oxidoreductase</keyword>
<sequence length="416" mass="45022">MDEHLQHSIVDNGFPLKLFDLAKSEKRYLYACAPMVRYSKLAFRQTVHAYGTDLCWTPMILAKEFNRSAAARAGDLTMSTDTNSPQPPTIAQFGSNDPVEFARAASLAAPFVNGVDLNCGCPQSWACAESLGAALMGRREVVRNMVVAARGRLGEVDGWGVGMGRADIESGKGRSVSVKIRVHADLRRTVDFIETVLGDGGGGCVVGEGEGGEGGQRWPGKRNIDFLTIHPRTRSTPSSTPIDLEALTFLTEKFGKRVPIVVSGDVFTLSNLPYTSHLLEPQPTFTSTTSNTNNHTNPNPDPDLNPNPNPNPKLHLPHLSGLMSARALLANPALFAGHDGCPWEAVDTFMANVARAPLPLKLGIHHLTEMCGPGFGTDKSSRGALLSKRERVGLVNCRSWVDVIDFLESTRKRKGV</sequence>
<evidence type="ECO:0000256" key="9">
    <source>
        <dbReference type="ARBA" id="ARBA00049447"/>
    </source>
</evidence>
<dbReference type="PROSITE" id="PS01136">
    <property type="entry name" value="UPF0034"/>
    <property type="match status" value="1"/>
</dbReference>
<feature type="region of interest" description="Disordered" evidence="10">
    <location>
        <begin position="278"/>
        <end position="315"/>
    </location>
</feature>
<dbReference type="eggNOG" id="KOG2335">
    <property type="taxonomic scope" value="Eukaryota"/>
</dbReference>
<dbReference type="PANTHER" id="PTHR11082">
    <property type="entry name" value="TRNA-DIHYDROURIDINE SYNTHASE"/>
    <property type="match status" value="1"/>
</dbReference>
<evidence type="ECO:0000313" key="12">
    <source>
        <dbReference type="EMBL" id="EMR70998.1"/>
    </source>
</evidence>
<dbReference type="AlphaFoldDB" id="M7T2C3"/>
<dbReference type="HOGENOM" id="CLU_013299_4_0_1"/>
<name>M7T2C3_EUTLA</name>
<comment type="catalytic activity">
    <reaction evidence="9">
        <text>a 5,6-dihydrouridine in mRNA + NADP(+) = a uridine in mRNA + NADPH + H(+)</text>
        <dbReference type="Rhea" id="RHEA:69855"/>
        <dbReference type="Rhea" id="RHEA-COMP:14658"/>
        <dbReference type="Rhea" id="RHEA-COMP:17789"/>
        <dbReference type="ChEBI" id="CHEBI:15378"/>
        <dbReference type="ChEBI" id="CHEBI:57783"/>
        <dbReference type="ChEBI" id="CHEBI:58349"/>
        <dbReference type="ChEBI" id="CHEBI:65315"/>
        <dbReference type="ChEBI" id="CHEBI:74443"/>
    </reaction>
    <physiologicalReaction direction="right-to-left" evidence="9">
        <dbReference type="Rhea" id="RHEA:69857"/>
    </physiologicalReaction>
</comment>
<evidence type="ECO:0000256" key="2">
    <source>
        <dbReference type="ARBA" id="ARBA00022630"/>
    </source>
</evidence>
<protein>
    <submittedName>
        <fullName evidence="12">Putative dihydrouridine synthase protein</fullName>
    </submittedName>
</protein>
<dbReference type="OrthoDB" id="9977870at2759"/>
<evidence type="ECO:0000313" key="13">
    <source>
        <dbReference type="Proteomes" id="UP000012174"/>
    </source>
</evidence>
<keyword evidence="5" id="KW-0819">tRNA processing</keyword>
<accession>M7T2C3</accession>